<dbReference type="PANTHER" id="PTHR33303:SF2">
    <property type="entry name" value="COA-BINDING DOMAIN-CONTAINING PROTEIN"/>
    <property type="match status" value="1"/>
</dbReference>
<comment type="caution">
    <text evidence="2">The sequence shown here is derived from an EMBL/GenBank/DDBJ whole genome shotgun (WGS) entry which is preliminary data.</text>
</comment>
<dbReference type="AlphaFoldDB" id="A0A837DEE7"/>
<dbReference type="GO" id="GO:0016874">
    <property type="term" value="F:ligase activity"/>
    <property type="evidence" value="ECO:0007669"/>
    <property type="project" value="UniProtKB-KW"/>
</dbReference>
<dbReference type="InterPro" id="IPR003781">
    <property type="entry name" value="CoA-bd"/>
</dbReference>
<keyword evidence="2" id="KW-0436">Ligase</keyword>
<sequence length="143" mass="15024">MTHTAERVLRDFDTIAVVGLSRDPAKAAHAVPAALQSAGFRIIPINPVVGPGSVLLGEAVYRGLAEAVEAGETVEVVNVFRPPAEAASVAREAVRVGARALWLQQDIVSAEARAIAEEAGLLYVEDECMAVVRAQYGIVKHGA</sequence>
<protein>
    <submittedName>
        <fullName evidence="2">Succinyl-CoA ligase subunit alpha</fullName>
    </submittedName>
</protein>
<feature type="domain" description="CoA-binding" evidence="1">
    <location>
        <begin position="9"/>
        <end position="107"/>
    </location>
</feature>
<dbReference type="Pfam" id="PF13380">
    <property type="entry name" value="CoA_binding_2"/>
    <property type="match status" value="1"/>
</dbReference>
<dbReference type="EMBL" id="JRZE01000001">
    <property type="protein sequence ID" value="KHF45957.1"/>
    <property type="molecule type" value="Genomic_DNA"/>
</dbReference>
<dbReference type="InterPro" id="IPR036291">
    <property type="entry name" value="NAD(P)-bd_dom_sf"/>
</dbReference>
<proteinExistence type="predicted"/>
<dbReference type="PANTHER" id="PTHR33303">
    <property type="entry name" value="CYTOPLASMIC PROTEIN-RELATED"/>
    <property type="match status" value="1"/>
</dbReference>
<dbReference type="RefSeq" id="WP_015787297.1">
    <property type="nucleotide sequence ID" value="NZ_CALJZO010000045.1"/>
</dbReference>
<evidence type="ECO:0000313" key="3">
    <source>
        <dbReference type="Proteomes" id="UP000030848"/>
    </source>
</evidence>
<name>A0A837DEE7_9PSEU</name>
<dbReference type="Proteomes" id="UP000030848">
    <property type="component" value="Unassembled WGS sequence"/>
</dbReference>
<evidence type="ECO:0000313" key="2">
    <source>
        <dbReference type="EMBL" id="KHF45957.1"/>
    </source>
</evidence>
<dbReference type="OMA" id="MVMDRCP"/>
<dbReference type="SMART" id="SM00881">
    <property type="entry name" value="CoA_binding"/>
    <property type="match status" value="1"/>
</dbReference>
<accession>A0A837DEE7</accession>
<organism evidence="2 3">
    <name type="scientific">Saccharomonospora viridis</name>
    <dbReference type="NCBI Taxonomy" id="1852"/>
    <lineage>
        <taxon>Bacteria</taxon>
        <taxon>Bacillati</taxon>
        <taxon>Actinomycetota</taxon>
        <taxon>Actinomycetes</taxon>
        <taxon>Pseudonocardiales</taxon>
        <taxon>Pseudonocardiaceae</taxon>
        <taxon>Saccharomonospora</taxon>
    </lineage>
</organism>
<dbReference type="Gene3D" id="3.40.50.720">
    <property type="entry name" value="NAD(P)-binding Rossmann-like Domain"/>
    <property type="match status" value="1"/>
</dbReference>
<reference evidence="2 3" key="1">
    <citation type="submission" date="2014-10" db="EMBL/GenBank/DDBJ databases">
        <title>Genome sequence of Micropolyspora internatus JCM3315.</title>
        <authorList>
            <person name="Shin S.-K."/>
            <person name="Yi H."/>
        </authorList>
    </citation>
    <scope>NUCLEOTIDE SEQUENCE [LARGE SCALE GENOMIC DNA]</scope>
    <source>
        <strain evidence="2 3">JCM 3315</strain>
    </source>
</reference>
<dbReference type="OrthoDB" id="9804695at2"/>
<evidence type="ECO:0000259" key="1">
    <source>
        <dbReference type="SMART" id="SM00881"/>
    </source>
</evidence>
<dbReference type="SUPFAM" id="SSF51735">
    <property type="entry name" value="NAD(P)-binding Rossmann-fold domains"/>
    <property type="match status" value="1"/>
</dbReference>
<gene>
    <name evidence="2" type="ORF">MINT15_02580</name>
</gene>